<accession>E1YCK7</accession>
<dbReference type="InterPro" id="IPR029787">
    <property type="entry name" value="Nucleotide_cyclase"/>
</dbReference>
<name>E1YCK7_9BACT</name>
<dbReference type="GO" id="GO:0009190">
    <property type="term" value="P:cyclic nucleotide biosynthetic process"/>
    <property type="evidence" value="ECO:0007669"/>
    <property type="project" value="InterPro"/>
</dbReference>
<dbReference type="SMART" id="SM00065">
    <property type="entry name" value="GAF"/>
    <property type="match status" value="1"/>
</dbReference>
<proteinExistence type="predicted"/>
<dbReference type="SUPFAM" id="SSF55073">
    <property type="entry name" value="Nucleotide cyclase"/>
    <property type="match status" value="1"/>
</dbReference>
<organism evidence="2">
    <name type="scientific">uncultured Desulfobacterium sp</name>
    <dbReference type="NCBI Taxonomy" id="201089"/>
    <lineage>
        <taxon>Bacteria</taxon>
        <taxon>Pseudomonadati</taxon>
        <taxon>Thermodesulfobacteriota</taxon>
        <taxon>Desulfobacteria</taxon>
        <taxon>Desulfobacterales</taxon>
        <taxon>Desulfobacteriaceae</taxon>
        <taxon>Desulfobacterium</taxon>
        <taxon>environmental samples</taxon>
    </lineage>
</organism>
<evidence type="ECO:0000313" key="2">
    <source>
        <dbReference type="EMBL" id="CBX28301.1"/>
    </source>
</evidence>
<dbReference type="InterPro" id="IPR001054">
    <property type="entry name" value="A/G_cyclase"/>
</dbReference>
<dbReference type="GO" id="GO:0004016">
    <property type="term" value="F:adenylate cyclase activity"/>
    <property type="evidence" value="ECO:0007669"/>
    <property type="project" value="UniProtKB-ARBA"/>
</dbReference>
<reference evidence="2" key="1">
    <citation type="journal article" date="2011" name="Environ. Microbiol.">
        <title>Genomic insights into the metabolic potential of the polycyclic aromatic hydrocarbon degrading sulfate-reducing Deltaproteobacterium N47.</title>
        <authorList>
            <person name="Bergmann F."/>
            <person name="Selesi D."/>
            <person name="Weinmaier T."/>
            <person name="Tischler P."/>
            <person name="Rattei T."/>
            <person name="Meckenstock R.U."/>
        </authorList>
    </citation>
    <scope>NUCLEOTIDE SEQUENCE</scope>
</reference>
<dbReference type="Pfam" id="PF13492">
    <property type="entry name" value="GAF_3"/>
    <property type="match status" value="1"/>
</dbReference>
<dbReference type="Pfam" id="PF00211">
    <property type="entry name" value="Guanylate_cyc"/>
    <property type="match status" value="1"/>
</dbReference>
<dbReference type="InterPro" id="IPR050697">
    <property type="entry name" value="Adenylyl/Guanylyl_Cyclase_3/4"/>
</dbReference>
<dbReference type="PANTHER" id="PTHR43081:SF1">
    <property type="entry name" value="ADENYLATE CYCLASE, TERMINAL-DIFFERENTIATION SPECIFIC"/>
    <property type="match status" value="1"/>
</dbReference>
<dbReference type="Gene3D" id="3.30.70.1230">
    <property type="entry name" value="Nucleotide cyclase"/>
    <property type="match status" value="1"/>
</dbReference>
<dbReference type="GO" id="GO:0035556">
    <property type="term" value="P:intracellular signal transduction"/>
    <property type="evidence" value="ECO:0007669"/>
    <property type="project" value="InterPro"/>
</dbReference>
<dbReference type="PANTHER" id="PTHR43081">
    <property type="entry name" value="ADENYLATE CYCLASE, TERMINAL-DIFFERENTIATION SPECIFIC-RELATED"/>
    <property type="match status" value="1"/>
</dbReference>
<feature type="domain" description="Guanylate cyclase" evidence="1">
    <location>
        <begin position="234"/>
        <end position="366"/>
    </location>
</feature>
<dbReference type="SUPFAM" id="SSF55781">
    <property type="entry name" value="GAF domain-like"/>
    <property type="match status" value="1"/>
</dbReference>
<dbReference type="AlphaFoldDB" id="E1YCK7"/>
<evidence type="ECO:0000259" key="1">
    <source>
        <dbReference type="PROSITE" id="PS50125"/>
    </source>
</evidence>
<dbReference type="SMART" id="SM00044">
    <property type="entry name" value="CYCc"/>
    <property type="match status" value="1"/>
</dbReference>
<gene>
    <name evidence="2" type="ORF">N47_G36250</name>
</gene>
<dbReference type="InterPro" id="IPR003018">
    <property type="entry name" value="GAF"/>
</dbReference>
<sequence length="423" mass="47553">MPVDKETMENLSQVTRERDIYKLQVAKIQTGYEAKIKELSILKELGETLRLINDLDTRVFWENQLLVLKRSLSFENVTLVLFDHGNQLLDTVAMVGKQTVSEHRQTMEADATKKAFINKEPVVVTDNMVQIEAEAEESGGAILCLPILHNKNCIGILRFRRKETSGFDPNMIRFLSLVSDGIATGIILSRIYGQMIQEEKQRLNLSRFFSATVREKIIDTKENLRLGGERKYVTILFADLQGFTSLSEKIDHQTVVRILNLYFSCMTPIIFRHHGTLDKLMGDGMMAIFGAPLSRKDDPLRAVQTAIDMLQALNQFNEENRNKGWPTLTLTVGINSGEVVAGYIGSEDHMNYTVIGDAVNVAQRIQSVAGSNEILISGPVFNAIQAEMTNITDIIGLKKLPAQPLKGKEKEVEIYLVEVSKHK</sequence>
<dbReference type="EMBL" id="FR695868">
    <property type="protein sequence ID" value="CBX28301.1"/>
    <property type="molecule type" value="Genomic_DNA"/>
</dbReference>
<dbReference type="Gene3D" id="3.30.450.40">
    <property type="match status" value="1"/>
</dbReference>
<dbReference type="CDD" id="cd07302">
    <property type="entry name" value="CHD"/>
    <property type="match status" value="1"/>
</dbReference>
<dbReference type="InterPro" id="IPR029016">
    <property type="entry name" value="GAF-like_dom_sf"/>
</dbReference>
<dbReference type="PROSITE" id="PS50125">
    <property type="entry name" value="GUANYLATE_CYCLASE_2"/>
    <property type="match status" value="1"/>
</dbReference>
<protein>
    <recommendedName>
        <fullName evidence="1">Guanylate cyclase domain-containing protein</fullName>
    </recommendedName>
</protein>